<dbReference type="eggNOG" id="COG4585">
    <property type="taxonomic scope" value="Bacteria"/>
</dbReference>
<dbReference type="InterPro" id="IPR036890">
    <property type="entry name" value="HATPase_C_sf"/>
</dbReference>
<dbReference type="GO" id="GO:0000155">
    <property type="term" value="F:phosphorelay sensor kinase activity"/>
    <property type="evidence" value="ECO:0007669"/>
    <property type="project" value="InterPro"/>
</dbReference>
<evidence type="ECO:0000256" key="2">
    <source>
        <dbReference type="ARBA" id="ARBA00022777"/>
    </source>
</evidence>
<dbReference type="PANTHER" id="PTHR24421">
    <property type="entry name" value="NITRATE/NITRITE SENSOR PROTEIN NARX-RELATED"/>
    <property type="match status" value="1"/>
</dbReference>
<dbReference type="GO" id="GO:0016020">
    <property type="term" value="C:membrane"/>
    <property type="evidence" value="ECO:0007669"/>
    <property type="project" value="InterPro"/>
</dbReference>
<name>M3UIR8_GORML</name>
<dbReference type="PANTHER" id="PTHR24421:SF63">
    <property type="entry name" value="SENSOR HISTIDINE KINASE DESK"/>
    <property type="match status" value="1"/>
</dbReference>
<dbReference type="InterPro" id="IPR011712">
    <property type="entry name" value="Sig_transdc_His_kin_sub3_dim/P"/>
</dbReference>
<dbReference type="InterPro" id="IPR050482">
    <property type="entry name" value="Sensor_HK_TwoCompSys"/>
</dbReference>
<dbReference type="EMBL" id="BAOP01000008">
    <property type="protein sequence ID" value="GAC79365.1"/>
    <property type="molecule type" value="Genomic_DNA"/>
</dbReference>
<keyword evidence="4" id="KW-0472">Membrane</keyword>
<evidence type="ECO:0000256" key="3">
    <source>
        <dbReference type="ARBA" id="ARBA00023012"/>
    </source>
</evidence>
<gene>
    <name evidence="6" type="ORF">GM1_008_01270</name>
</gene>
<evidence type="ECO:0000256" key="1">
    <source>
        <dbReference type="ARBA" id="ARBA00022679"/>
    </source>
</evidence>
<comment type="caution">
    <text evidence="6">The sequence shown here is derived from an EMBL/GenBank/DDBJ whole genome shotgun (WGS) entry which is preliminary data.</text>
</comment>
<evidence type="ECO:0000256" key="4">
    <source>
        <dbReference type="SAM" id="Phobius"/>
    </source>
</evidence>
<feature type="transmembrane region" description="Helical" evidence="4">
    <location>
        <begin position="153"/>
        <end position="172"/>
    </location>
</feature>
<feature type="transmembrane region" description="Helical" evidence="4">
    <location>
        <begin position="55"/>
        <end position="73"/>
    </location>
</feature>
<proteinExistence type="predicted"/>
<keyword evidence="3" id="KW-0902">Two-component regulatory system</keyword>
<dbReference type="AlphaFoldDB" id="M3UIR8"/>
<reference evidence="6 7" key="1">
    <citation type="submission" date="2013-02" db="EMBL/GenBank/DDBJ databases">
        <title>Whole genome shotgun sequence of Gordonia malaquae NBRC 108250.</title>
        <authorList>
            <person name="Yoshida I."/>
            <person name="Hosoyama A."/>
            <person name="Tsuchikane K."/>
            <person name="Ando Y."/>
            <person name="Baba S."/>
            <person name="Ohji S."/>
            <person name="Hamada M."/>
            <person name="Tamura T."/>
            <person name="Yamazoe A."/>
            <person name="Yamazaki S."/>
            <person name="Fujita N."/>
        </authorList>
    </citation>
    <scope>NUCLEOTIDE SEQUENCE [LARGE SCALE GENOMIC DNA]</scope>
    <source>
        <strain evidence="6 7">NBRC 108250</strain>
    </source>
</reference>
<feature type="transmembrane region" description="Helical" evidence="4">
    <location>
        <begin position="88"/>
        <end position="116"/>
    </location>
</feature>
<dbReference type="SUPFAM" id="SSF55874">
    <property type="entry name" value="ATPase domain of HSP90 chaperone/DNA topoisomerase II/histidine kinase"/>
    <property type="match status" value="1"/>
</dbReference>
<dbReference type="Gene3D" id="3.30.565.10">
    <property type="entry name" value="Histidine kinase-like ATPase, C-terminal domain"/>
    <property type="match status" value="1"/>
</dbReference>
<keyword evidence="4" id="KW-1133">Transmembrane helix</keyword>
<dbReference type="GO" id="GO:0046983">
    <property type="term" value="F:protein dimerization activity"/>
    <property type="evidence" value="ECO:0007669"/>
    <property type="project" value="InterPro"/>
</dbReference>
<evidence type="ECO:0000259" key="5">
    <source>
        <dbReference type="Pfam" id="PF07730"/>
    </source>
</evidence>
<keyword evidence="2 6" id="KW-0418">Kinase</keyword>
<dbReference type="CDD" id="cd16917">
    <property type="entry name" value="HATPase_UhpB-NarQ-NarX-like"/>
    <property type="match status" value="1"/>
</dbReference>
<sequence length="379" mass="40546">MGALRDRIDRIAADDRMPWRQWRWAFGAVWLIFLVYPISSLIASDHSVGVKSLGLVFIGAFGLVYVAACILFMNNGPGVDVDTERSRWVFAGVLVALVLALFPILHEATFGLAGFLMAIISFIAPRRLQVAVIIALIVAAWVVPKVLGWSVDFGVVAIMAAIGMTMIAMRAVSERESARAEMHERQRELDAELAVVAERESVARDVHDILGHSLTVISVKTELAGRLVDRDPERAKAEIAEVNALTRAALAEVRTTVGRLRTPDLPSALASAGSALRAAGITADLPDPATVSTPNATLFAWVLRESVTNVVRHSGASSCEVTVTPETLVVRDDGQGSPLLTFGNGLRGLAERVDAAGGRLEVSSDSCGTVVTATMTEEN</sequence>
<keyword evidence="4" id="KW-0812">Transmembrane</keyword>
<organism evidence="6 7">
    <name type="scientific">Gordonia malaquae NBRC 108250</name>
    <dbReference type="NCBI Taxonomy" id="1223542"/>
    <lineage>
        <taxon>Bacteria</taxon>
        <taxon>Bacillati</taxon>
        <taxon>Actinomycetota</taxon>
        <taxon>Actinomycetes</taxon>
        <taxon>Mycobacteriales</taxon>
        <taxon>Gordoniaceae</taxon>
        <taxon>Gordonia</taxon>
    </lineage>
</organism>
<keyword evidence="1" id="KW-0808">Transferase</keyword>
<dbReference type="Proteomes" id="UP000035009">
    <property type="component" value="Unassembled WGS sequence"/>
</dbReference>
<dbReference type="Pfam" id="PF07730">
    <property type="entry name" value="HisKA_3"/>
    <property type="match status" value="1"/>
</dbReference>
<feature type="transmembrane region" description="Helical" evidence="4">
    <location>
        <begin position="24"/>
        <end position="43"/>
    </location>
</feature>
<feature type="domain" description="Signal transduction histidine kinase subgroup 3 dimerisation and phosphoacceptor" evidence="5">
    <location>
        <begin position="198"/>
        <end position="264"/>
    </location>
</feature>
<evidence type="ECO:0000313" key="6">
    <source>
        <dbReference type="EMBL" id="GAC79365.1"/>
    </source>
</evidence>
<dbReference type="RefSeq" id="WP_008377738.1">
    <property type="nucleotide sequence ID" value="NZ_BAOP01000008.1"/>
</dbReference>
<feature type="transmembrane region" description="Helical" evidence="4">
    <location>
        <begin position="128"/>
        <end position="147"/>
    </location>
</feature>
<dbReference type="STRING" id="410332.SAMN04488550_4273"/>
<keyword evidence="7" id="KW-1185">Reference proteome</keyword>
<accession>M3UIR8</accession>
<dbReference type="Gene3D" id="1.20.5.1930">
    <property type="match status" value="1"/>
</dbReference>
<evidence type="ECO:0000313" key="7">
    <source>
        <dbReference type="Proteomes" id="UP000035009"/>
    </source>
</evidence>
<protein>
    <submittedName>
        <fullName evidence="6">Putative two-component histidine kinase</fullName>
    </submittedName>
</protein>